<evidence type="ECO:0000313" key="2">
    <source>
        <dbReference type="EMBL" id="KAG6288567.1"/>
    </source>
</evidence>
<evidence type="ECO:0000313" key="3">
    <source>
        <dbReference type="Proteomes" id="UP000707071"/>
    </source>
</evidence>
<accession>A0A9P7QCU7</accession>
<keyword evidence="3" id="KW-1185">Reference proteome</keyword>
<dbReference type="AlphaFoldDB" id="A0A9P7QCU7"/>
<comment type="caution">
    <text evidence="2">The sequence shown here is derived from an EMBL/GenBank/DDBJ whole genome shotgun (WGS) entry which is preliminary data.</text>
</comment>
<feature type="non-terminal residue" evidence="2">
    <location>
        <position position="237"/>
    </location>
</feature>
<name>A0A9P7QCU7_9HYPO</name>
<feature type="compositionally biased region" description="Low complexity" evidence="1">
    <location>
        <begin position="128"/>
        <end position="138"/>
    </location>
</feature>
<organism evidence="2 3">
    <name type="scientific">Claviceps aff. purpurea</name>
    <dbReference type="NCBI Taxonomy" id="1967640"/>
    <lineage>
        <taxon>Eukaryota</taxon>
        <taxon>Fungi</taxon>
        <taxon>Dikarya</taxon>
        <taxon>Ascomycota</taxon>
        <taxon>Pezizomycotina</taxon>
        <taxon>Sordariomycetes</taxon>
        <taxon>Hypocreomycetidae</taxon>
        <taxon>Hypocreales</taxon>
        <taxon>Clavicipitaceae</taxon>
        <taxon>Claviceps</taxon>
    </lineage>
</organism>
<sequence>DFDCLDATTLAELKRLAPTYEHQDHHAPGAKVHLLQSIVSRILVEMVFDTYFPGLSDEQVQRFHQMEETLSQLVRSEESINHWRASTLALLRRDAIQNLQDETNTHIEEVTLRTKRILDAITIDGPGSTPSASDSSHPSTRDSSLRSLVTDAVDLARLLVAQKAILRVNMPEVSLHQPALFDPDTLEDVSGEDEDEEALASREIWCVVFPGLIKHGDEKGGRMELRNVIAKARVLVR</sequence>
<dbReference type="EMBL" id="SRRH01000464">
    <property type="protein sequence ID" value="KAG6288567.1"/>
    <property type="molecule type" value="Genomic_DNA"/>
</dbReference>
<protein>
    <submittedName>
        <fullName evidence="2">Uncharacterized protein</fullName>
    </submittedName>
</protein>
<gene>
    <name evidence="2" type="ORF">E4U09_005493</name>
</gene>
<dbReference type="Proteomes" id="UP000707071">
    <property type="component" value="Unassembled WGS sequence"/>
</dbReference>
<proteinExistence type="predicted"/>
<reference evidence="2 3" key="1">
    <citation type="journal article" date="2020" name="bioRxiv">
        <title>Whole genome comparisons of ergot fungi reveals the divergence and evolution of species within the genus Claviceps are the result of varying mechanisms driving genome evolution and host range expansion.</title>
        <authorList>
            <person name="Wyka S.A."/>
            <person name="Mondo S.J."/>
            <person name="Liu M."/>
            <person name="Dettman J."/>
            <person name="Nalam V."/>
            <person name="Broders K.D."/>
        </authorList>
    </citation>
    <scope>NUCLEOTIDE SEQUENCE [LARGE SCALE GENOMIC DNA]</scope>
    <source>
        <strain evidence="2 3">Clav52</strain>
    </source>
</reference>
<evidence type="ECO:0000256" key="1">
    <source>
        <dbReference type="SAM" id="MobiDB-lite"/>
    </source>
</evidence>
<feature type="region of interest" description="Disordered" evidence="1">
    <location>
        <begin position="123"/>
        <end position="145"/>
    </location>
</feature>